<feature type="compositionally biased region" description="Polar residues" evidence="1">
    <location>
        <begin position="1274"/>
        <end position="1294"/>
    </location>
</feature>
<evidence type="ECO:0000259" key="2">
    <source>
        <dbReference type="PROSITE" id="PS50812"/>
    </source>
</evidence>
<feature type="compositionally biased region" description="Pro residues" evidence="1">
    <location>
        <begin position="1224"/>
        <end position="1259"/>
    </location>
</feature>
<dbReference type="SMART" id="SM00582">
    <property type="entry name" value="RPR"/>
    <property type="match status" value="1"/>
</dbReference>
<organism evidence="4">
    <name type="scientific">Physcomitrium patens</name>
    <name type="common">Spreading-leaved earth moss</name>
    <name type="synonym">Physcomitrella patens</name>
    <dbReference type="NCBI Taxonomy" id="3218"/>
    <lineage>
        <taxon>Eukaryota</taxon>
        <taxon>Viridiplantae</taxon>
        <taxon>Streptophyta</taxon>
        <taxon>Embryophyta</taxon>
        <taxon>Bryophyta</taxon>
        <taxon>Bryophytina</taxon>
        <taxon>Bryopsida</taxon>
        <taxon>Funariidae</taxon>
        <taxon>Funariales</taxon>
        <taxon>Funariaceae</taxon>
        <taxon>Physcomitrium</taxon>
    </lineage>
</organism>
<feature type="region of interest" description="Disordered" evidence="1">
    <location>
        <begin position="119"/>
        <end position="257"/>
    </location>
</feature>
<feature type="compositionally biased region" description="Polar residues" evidence="1">
    <location>
        <begin position="783"/>
        <end position="794"/>
    </location>
</feature>
<evidence type="ECO:0000313" key="5">
    <source>
        <dbReference type="EnsemblPlants" id="Pp3c7_13060V3.1"/>
    </source>
</evidence>
<sequence length="1534" mass="161993">MAKKKGGGGRAPKAGGAAVGASVEAPSREFNVGDLVLAKVKGWPAWPAQIGRLETQGKHAGKYYVTYFGPGQQIGWCLPVELSEFDADQREASVQKSLKKTADKKFIFAVKEICALQDERAGASPKDSAEEDGEVSDDDGPRDIGSDGGEEDAVDRETGFTEEVKQDRYPMPVVTLNQQCESVYFNEGNGEEDVEDGDGDKDWSERRRYNDSGVQTGNDSDGGGQEQEASADGAIGEGLKPFVELQKPDSESVGGRRRAFGNALVRINQTSEEGVEEKAAMPEGETQVLTYQYGRKKHRNKINKDVLPGVVDGLASNLGQGIVEDSAAVHAEASDVPKRMKPKVGRSSKANQQGKVGQDSKSSGHAVRKPDAGAKRSEMEKGSGRGAHEGIGKPGKDNDSVVKRVPSDNGHKRKGSDLKKKDMYSPGVKGEVLGGEKRERKLEAKKDVREVAAEVGGLKKEPKKSQVSSKGSEEVKKHSATPKQLGEHVRSGVDDSEKKVPSSSPGCFGGSKVKVEVKGEGSVKRRRLSDGEGEGEEGSAGGEKGDGGTSVKVEKDEKSLPLSKRPKMVASEDKSAEGKQKHVSIGRSSVDGSNGEKDSPRDGKSRERGTSLPPKADKDRMRKAALDGEAALPPSKRRHRAYAAMSACEAEAATASAAESREQAGNGVACNQDGNDVDAAASSEGANREGTSALGHEAGSVGGSLKDATAAPHAWESTDGGHKQQKVESGHDNASVEDRTESKKHPPLKDAQATDSPRKRSGSGDPSKVQTARSEGRVKSSKSRSPGPTRSSFEVATEKRKGHWGGSESGKLSTSMSGGTEAFPSHAKSSFEDSSIRNAVALANEKRNALKREGDSSASMKALIAAAQVKQRAKQNFTGGSGPFVFAELDKFPNSMVCSPSPSQRRGSSGLTPPVQHGQGGVLSHEGHKRQDLEYTRYGEAAVDTEATIARDTFVGMLETVSRTKDSIGRTTRQAMDCAKHGIAEQIVEVIVRKLENEPSFHRRVDYWFLLDSVTQVAHTQKVVAYLPIVQSFLPRILNAAAPPGGGARENRKQCLKVLNLWLERKVMSESVLRHFMTEIESHNDDKGLPGNGGRRLSRSERAVDDPIRDMDGMLVDEYGSNASLSLPDGFSIIPQLYEDEEEGSEDGSRQLETESVSAINTTRSTEGEEPIDRHRTVLEDVDGELEMEDVSPTAESEVSGMKLREQLLGDGYSEDARTNCGQPPLPLGPPPSVPSPPPLPADPPPSPPPPPRSPPPPVTGSQAAYPSIGRNPAHSQDSSTHQGSDSPSTPSTYSGLAGYQGQGSGGFSQAGSRSNAYSSGAGSQSGASLGSPIPPLPSQHSSPGFALGTRLPPPPPLPASYHPQRVWSESRTSPGGDSDVSPRSGRGGEEPVRQGNQEVSGSERVGQLGGGRHDVGPFPSGGCTSSGPSEGVQAGDQGSGVGMSGYSSNGPLYEKEDKSYRVNAGVRPGPAGAQFPYGPPGVQPAMRGGPVGGHFGSHAQYQGPPMNPSGGQGPMPTLGFRPGGPSHGSWRPS</sequence>
<dbReference type="InterPro" id="IPR006569">
    <property type="entry name" value="CID_dom"/>
</dbReference>
<feature type="compositionally biased region" description="Polar residues" evidence="1">
    <location>
        <begin position="348"/>
        <end position="363"/>
    </location>
</feature>
<protein>
    <recommendedName>
        <fullName evidence="7">PWWP domain-containing protein</fullName>
    </recommendedName>
</protein>
<feature type="region of interest" description="Disordered" evidence="1">
    <location>
        <begin position="1082"/>
        <end position="1104"/>
    </location>
</feature>
<feature type="region of interest" description="Disordered" evidence="1">
    <location>
        <begin position="1140"/>
        <end position="1175"/>
    </location>
</feature>
<feature type="compositionally biased region" description="Low complexity" evidence="1">
    <location>
        <begin position="899"/>
        <end position="910"/>
    </location>
</feature>
<dbReference type="Gramene" id="Pp3c7_13060V3.1">
    <property type="protein sequence ID" value="Pp3c7_13060V3.1"/>
    <property type="gene ID" value="Pp3c7_13060"/>
</dbReference>
<feature type="compositionally biased region" description="Basic and acidic residues" evidence="1">
    <location>
        <begin position="513"/>
        <end position="523"/>
    </location>
</feature>
<dbReference type="GeneID" id="112284642"/>
<dbReference type="Gene3D" id="1.25.40.90">
    <property type="match status" value="1"/>
</dbReference>
<feature type="compositionally biased region" description="Acidic residues" evidence="1">
    <location>
        <begin position="129"/>
        <end position="138"/>
    </location>
</feature>
<dbReference type="PaxDb" id="3218-PP1S75_115V6.1"/>
<feature type="compositionally biased region" description="Low complexity" evidence="1">
    <location>
        <begin position="11"/>
        <end position="21"/>
    </location>
</feature>
<dbReference type="GO" id="GO:0005634">
    <property type="term" value="C:nucleus"/>
    <property type="evidence" value="ECO:0000318"/>
    <property type="project" value="GO_Central"/>
</dbReference>
<dbReference type="SUPFAM" id="SSF63748">
    <property type="entry name" value="Tudor/PWWP/MBT"/>
    <property type="match status" value="1"/>
</dbReference>
<dbReference type="Pfam" id="PF04818">
    <property type="entry name" value="CID"/>
    <property type="match status" value="1"/>
</dbReference>
<reference evidence="5" key="3">
    <citation type="submission" date="2020-12" db="UniProtKB">
        <authorList>
            <consortium name="EnsemblPlants"/>
        </authorList>
    </citation>
    <scope>IDENTIFICATION</scope>
</reference>
<reference evidence="4 6" key="2">
    <citation type="journal article" date="2018" name="Plant J.">
        <title>The Physcomitrella patens chromosome-scale assembly reveals moss genome structure and evolution.</title>
        <authorList>
            <person name="Lang D."/>
            <person name="Ullrich K.K."/>
            <person name="Murat F."/>
            <person name="Fuchs J."/>
            <person name="Jenkins J."/>
            <person name="Haas F.B."/>
            <person name="Piednoel M."/>
            <person name="Gundlach H."/>
            <person name="Van Bel M."/>
            <person name="Meyberg R."/>
            <person name="Vives C."/>
            <person name="Morata J."/>
            <person name="Symeonidi A."/>
            <person name="Hiss M."/>
            <person name="Muchero W."/>
            <person name="Kamisugi Y."/>
            <person name="Saleh O."/>
            <person name="Blanc G."/>
            <person name="Decker E.L."/>
            <person name="van Gessel N."/>
            <person name="Grimwood J."/>
            <person name="Hayes R.D."/>
            <person name="Graham S.W."/>
            <person name="Gunter L.E."/>
            <person name="McDaniel S.F."/>
            <person name="Hoernstein S.N.W."/>
            <person name="Larsson A."/>
            <person name="Li F.W."/>
            <person name="Perroud P.F."/>
            <person name="Phillips J."/>
            <person name="Ranjan P."/>
            <person name="Rokshar D.S."/>
            <person name="Rothfels C.J."/>
            <person name="Schneider L."/>
            <person name="Shu S."/>
            <person name="Stevenson D.W."/>
            <person name="Thummler F."/>
            <person name="Tillich M."/>
            <person name="Villarreal Aguilar J.C."/>
            <person name="Widiez T."/>
            <person name="Wong G.K."/>
            <person name="Wymore A."/>
            <person name="Zhang Y."/>
            <person name="Zimmer A.D."/>
            <person name="Quatrano R.S."/>
            <person name="Mayer K.F.X."/>
            <person name="Goodstein D."/>
            <person name="Casacuberta J.M."/>
            <person name="Vandepoele K."/>
            <person name="Reski R."/>
            <person name="Cuming A.C."/>
            <person name="Tuskan G.A."/>
            <person name="Maumus F."/>
            <person name="Salse J."/>
            <person name="Schmutz J."/>
            <person name="Rensing S.A."/>
        </authorList>
    </citation>
    <scope>NUCLEOTIDE SEQUENCE [LARGE SCALE GENOMIC DNA]</scope>
    <source>
        <strain evidence="5 6">cv. Gransden 2004</strain>
    </source>
</reference>
<evidence type="ECO:0000256" key="1">
    <source>
        <dbReference type="SAM" id="MobiDB-lite"/>
    </source>
</evidence>
<dbReference type="EnsemblPlants" id="Pp3c7_13060V3.1">
    <property type="protein sequence ID" value="Pp3c7_13060V3.1"/>
    <property type="gene ID" value="Pp3c7_13060"/>
</dbReference>
<dbReference type="Pfam" id="PF00855">
    <property type="entry name" value="PWWP"/>
    <property type="match status" value="1"/>
</dbReference>
<feature type="compositionally biased region" description="Low complexity" evidence="1">
    <location>
        <begin position="642"/>
        <end position="658"/>
    </location>
</feature>
<dbReference type="CDD" id="cd20147">
    <property type="entry name" value="PWWP_HULK"/>
    <property type="match status" value="1"/>
</dbReference>
<keyword evidence="6" id="KW-1185">Reference proteome</keyword>
<evidence type="ECO:0000259" key="3">
    <source>
        <dbReference type="PROSITE" id="PS51391"/>
    </source>
</evidence>
<dbReference type="OrthoDB" id="62853at2759"/>
<feature type="compositionally biased region" description="Basic and acidic residues" evidence="1">
    <location>
        <begin position="368"/>
        <end position="423"/>
    </location>
</feature>
<evidence type="ECO:0008006" key="7">
    <source>
        <dbReference type="Google" id="ProtNLM"/>
    </source>
</evidence>
<feature type="compositionally biased region" description="Basic and acidic residues" evidence="1">
    <location>
        <begin position="570"/>
        <end position="580"/>
    </location>
</feature>
<dbReference type="Gramene" id="Pp3c7_13060V3.5">
    <property type="protein sequence ID" value="Pp3c7_13060V3.5"/>
    <property type="gene ID" value="Pp3c7_13060"/>
</dbReference>
<feature type="compositionally biased region" description="Basic and acidic residues" evidence="1">
    <location>
        <begin position="434"/>
        <end position="464"/>
    </location>
</feature>
<dbReference type="PANTHER" id="PTHR12550">
    <property type="entry name" value="HEPATOMA-DERIVED GROWTH FACTOR-RELATED"/>
    <property type="match status" value="1"/>
</dbReference>
<dbReference type="PROSITE" id="PS51391">
    <property type="entry name" value="CID"/>
    <property type="match status" value="1"/>
</dbReference>
<dbReference type="RefSeq" id="XP_024380409.1">
    <property type="nucleotide sequence ID" value="XM_024524641.2"/>
</dbReference>
<dbReference type="InterPro" id="IPR000313">
    <property type="entry name" value="PWWP_dom"/>
</dbReference>
<feature type="compositionally biased region" description="Acidic residues" evidence="1">
    <location>
        <begin position="189"/>
        <end position="199"/>
    </location>
</feature>
<feature type="compositionally biased region" description="Low complexity" evidence="1">
    <location>
        <begin position="1310"/>
        <end position="1332"/>
    </location>
</feature>
<feature type="domain" description="PWWP" evidence="2">
    <location>
        <begin position="32"/>
        <end position="76"/>
    </location>
</feature>
<dbReference type="STRING" id="3218.A0A2K1KBI9"/>
<feature type="region of interest" description="Disordered" evidence="1">
    <location>
        <begin position="897"/>
        <end position="930"/>
    </location>
</feature>
<feature type="region of interest" description="Disordered" evidence="1">
    <location>
        <begin position="329"/>
        <end position="831"/>
    </location>
</feature>
<feature type="compositionally biased region" description="Gly residues" evidence="1">
    <location>
        <begin position="1299"/>
        <end position="1309"/>
    </location>
</feature>
<proteinExistence type="predicted"/>
<dbReference type="Proteomes" id="UP000006727">
    <property type="component" value="Chromosome 7"/>
</dbReference>
<feature type="compositionally biased region" description="Basic and acidic residues" evidence="1">
    <location>
        <begin position="594"/>
        <end position="626"/>
    </location>
</feature>
<gene>
    <name evidence="5" type="primary">LOC112284642</name>
    <name evidence="4" type="ORF">PHYPA_010332</name>
</gene>
<evidence type="ECO:0000313" key="6">
    <source>
        <dbReference type="Proteomes" id="UP000006727"/>
    </source>
</evidence>
<feature type="compositionally biased region" description="Basic and acidic residues" evidence="1">
    <location>
        <begin position="155"/>
        <end position="168"/>
    </location>
</feature>
<accession>A0A2K1KBI9</accession>
<dbReference type="EnsemblPlants" id="Pp3c7_13060V3.2">
    <property type="protein sequence ID" value="Pp3c7_13060V3.2"/>
    <property type="gene ID" value="Pp3c7_13060"/>
</dbReference>
<feature type="compositionally biased region" description="Basic and acidic residues" evidence="1">
    <location>
        <begin position="485"/>
        <end position="500"/>
    </location>
</feature>
<dbReference type="EMBL" id="ABEU02000007">
    <property type="protein sequence ID" value="PNR51146.1"/>
    <property type="molecule type" value="Genomic_DNA"/>
</dbReference>
<feature type="region of interest" description="Disordered" evidence="1">
    <location>
        <begin position="1187"/>
        <end position="1534"/>
    </location>
</feature>
<dbReference type="Gramene" id="Pp3c7_13060V3.2">
    <property type="protein sequence ID" value="Pp3c7_13060V3.2"/>
    <property type="gene ID" value="Pp3c7_13060"/>
</dbReference>
<dbReference type="Gene3D" id="2.30.30.140">
    <property type="match status" value="1"/>
</dbReference>
<dbReference type="PANTHER" id="PTHR12550:SF70">
    <property type="entry name" value="JIL-1 ANCHORING AND STABILIZING PROTEIN, ISOFORM A"/>
    <property type="match status" value="1"/>
</dbReference>
<dbReference type="InterPro" id="IPR008942">
    <property type="entry name" value="ENTH_VHS"/>
</dbReference>
<evidence type="ECO:0000313" key="4">
    <source>
        <dbReference type="EMBL" id="PNR51146.1"/>
    </source>
</evidence>
<name>A0A2K1KBI9_PHYPA</name>
<reference evidence="4 6" key="1">
    <citation type="journal article" date="2008" name="Science">
        <title>The Physcomitrella genome reveals evolutionary insights into the conquest of land by plants.</title>
        <authorList>
            <person name="Rensing S."/>
            <person name="Lang D."/>
            <person name="Zimmer A."/>
            <person name="Terry A."/>
            <person name="Salamov A."/>
            <person name="Shapiro H."/>
            <person name="Nishiyama T."/>
            <person name="Perroud P.-F."/>
            <person name="Lindquist E."/>
            <person name="Kamisugi Y."/>
            <person name="Tanahashi T."/>
            <person name="Sakakibara K."/>
            <person name="Fujita T."/>
            <person name="Oishi K."/>
            <person name="Shin-I T."/>
            <person name="Kuroki Y."/>
            <person name="Toyoda A."/>
            <person name="Suzuki Y."/>
            <person name="Hashimoto A."/>
            <person name="Yamaguchi K."/>
            <person name="Sugano A."/>
            <person name="Kohara Y."/>
            <person name="Fujiyama A."/>
            <person name="Anterola A."/>
            <person name="Aoki S."/>
            <person name="Ashton N."/>
            <person name="Barbazuk W.B."/>
            <person name="Barker E."/>
            <person name="Bennetzen J."/>
            <person name="Bezanilla M."/>
            <person name="Blankenship R."/>
            <person name="Cho S.H."/>
            <person name="Dutcher S."/>
            <person name="Estelle M."/>
            <person name="Fawcett J.A."/>
            <person name="Gundlach H."/>
            <person name="Hanada K."/>
            <person name="Heyl A."/>
            <person name="Hicks K.A."/>
            <person name="Hugh J."/>
            <person name="Lohr M."/>
            <person name="Mayer K."/>
            <person name="Melkozernov A."/>
            <person name="Murata T."/>
            <person name="Nelson D."/>
            <person name="Pils B."/>
            <person name="Prigge M."/>
            <person name="Reiss B."/>
            <person name="Renner T."/>
            <person name="Rombauts S."/>
            <person name="Rushton P."/>
            <person name="Sanderfoot A."/>
            <person name="Schween G."/>
            <person name="Shiu S.-H."/>
            <person name="Stueber K."/>
            <person name="Theodoulou F.L."/>
            <person name="Tu H."/>
            <person name="Van de Peer Y."/>
            <person name="Verrier P.J."/>
            <person name="Waters E."/>
            <person name="Wood A."/>
            <person name="Yang L."/>
            <person name="Cove D."/>
            <person name="Cuming A."/>
            <person name="Hasebe M."/>
            <person name="Lucas S."/>
            <person name="Mishler D.B."/>
            <person name="Reski R."/>
            <person name="Grigoriev I."/>
            <person name="Quatrano R.S."/>
            <person name="Boore J.L."/>
        </authorList>
    </citation>
    <scope>NUCLEOTIDE SEQUENCE [LARGE SCALE GENOMIC DNA]</scope>
    <source>
        <strain evidence="5 6">cv. Gransden 2004</strain>
    </source>
</reference>
<feature type="compositionally biased region" description="Basic and acidic residues" evidence="1">
    <location>
        <begin position="719"/>
        <end position="748"/>
    </location>
</feature>
<feature type="compositionally biased region" description="Polar residues" evidence="1">
    <location>
        <begin position="1154"/>
        <end position="1165"/>
    </location>
</feature>
<dbReference type="EnsemblPlants" id="Pp3c7_13060V3.5">
    <property type="protein sequence ID" value="Pp3c7_13060V3.5"/>
    <property type="gene ID" value="Pp3c7_13060"/>
</dbReference>
<dbReference type="PROSITE" id="PS50812">
    <property type="entry name" value="PWWP"/>
    <property type="match status" value="1"/>
</dbReference>
<feature type="region of interest" description="Disordered" evidence="1">
    <location>
        <begin position="1"/>
        <end position="21"/>
    </location>
</feature>
<feature type="domain" description="CID" evidence="3">
    <location>
        <begin position="946"/>
        <end position="1084"/>
    </location>
</feature>
<feature type="compositionally biased region" description="Basic and acidic residues" evidence="1">
    <location>
        <begin position="200"/>
        <end position="210"/>
    </location>
</feature>
<dbReference type="GO" id="GO:0006338">
    <property type="term" value="P:chromatin remodeling"/>
    <property type="evidence" value="ECO:0000318"/>
    <property type="project" value="GO_Central"/>
</dbReference>